<comment type="caution">
    <text evidence="3">The sequence shown here is derived from an EMBL/GenBank/DDBJ whole genome shotgun (WGS) entry which is preliminary data.</text>
</comment>
<sequence>MLGINAKSIIELSEVLDQGFTVSCAERVIHHLGLPLNAALKIMGVSPTTFHSYRREERLLRPETSRALYELASLAETAEAYFEEDDAAHRWLRTPSASFGGKTPLEYAGVPGGAAYVETLLHRLEHGVYS</sequence>
<reference evidence="4" key="1">
    <citation type="journal article" date="2019" name="Int. J. Syst. Evol. Microbiol.">
        <title>The Global Catalogue of Microorganisms (GCM) 10K type strain sequencing project: providing services to taxonomists for standard genome sequencing and annotation.</title>
        <authorList>
            <consortium name="The Broad Institute Genomics Platform"/>
            <consortium name="The Broad Institute Genome Sequencing Center for Infectious Disease"/>
            <person name="Wu L."/>
            <person name="Ma J."/>
        </authorList>
    </citation>
    <scope>NUCLEOTIDE SEQUENCE [LARGE SCALE GENOMIC DNA]</scope>
    <source>
        <strain evidence="4">JCM 30331</strain>
    </source>
</reference>
<dbReference type="InterPro" id="IPR024467">
    <property type="entry name" value="Xre/MbcA/ParS-like_toxin-bd"/>
</dbReference>
<organism evidence="3 4">
    <name type="scientific">Deinococcus malanensis</name>
    <dbReference type="NCBI Taxonomy" id="1706855"/>
    <lineage>
        <taxon>Bacteria</taxon>
        <taxon>Thermotogati</taxon>
        <taxon>Deinococcota</taxon>
        <taxon>Deinococci</taxon>
        <taxon>Deinococcales</taxon>
        <taxon>Deinococcaceae</taxon>
        <taxon>Deinococcus</taxon>
    </lineage>
</organism>
<dbReference type="EMBL" id="BMPP01000019">
    <property type="protein sequence ID" value="GGK39127.1"/>
    <property type="molecule type" value="Genomic_DNA"/>
</dbReference>
<accession>A0ABQ2F4H8</accession>
<proteinExistence type="predicted"/>
<dbReference type="NCBIfam" id="TIGR02293">
    <property type="entry name" value="TAS_TIGR02293"/>
    <property type="match status" value="1"/>
</dbReference>
<dbReference type="Proteomes" id="UP000647587">
    <property type="component" value="Unassembled WGS sequence"/>
</dbReference>
<keyword evidence="4" id="KW-1185">Reference proteome</keyword>
<dbReference type="Pfam" id="PF20432">
    <property type="entry name" value="Xre-like-HTH"/>
    <property type="match status" value="1"/>
</dbReference>
<protein>
    <submittedName>
        <fullName evidence="3">Antitoxin</fullName>
    </submittedName>
</protein>
<dbReference type="InterPro" id="IPR011979">
    <property type="entry name" value="Antitox_Xre"/>
</dbReference>
<evidence type="ECO:0000259" key="1">
    <source>
        <dbReference type="Pfam" id="PF09722"/>
    </source>
</evidence>
<gene>
    <name evidence="3" type="ORF">GCM10008955_36190</name>
</gene>
<evidence type="ECO:0000259" key="2">
    <source>
        <dbReference type="Pfam" id="PF20432"/>
    </source>
</evidence>
<feature type="domain" description="Antitoxin Xre/MbcA/ParS-like toxin-binding" evidence="1">
    <location>
        <begin position="78"/>
        <end position="127"/>
    </location>
</feature>
<dbReference type="Pfam" id="PF09722">
    <property type="entry name" value="Xre_MbcA_ParS_C"/>
    <property type="match status" value="1"/>
</dbReference>
<name>A0ABQ2F4H8_9DEIO</name>
<dbReference type="InterPro" id="IPR046847">
    <property type="entry name" value="Xre-like_HTH"/>
</dbReference>
<evidence type="ECO:0000313" key="4">
    <source>
        <dbReference type="Proteomes" id="UP000647587"/>
    </source>
</evidence>
<feature type="domain" description="Antitoxin Xre-like helix-turn-helix" evidence="2">
    <location>
        <begin position="14"/>
        <end position="72"/>
    </location>
</feature>
<evidence type="ECO:0000313" key="3">
    <source>
        <dbReference type="EMBL" id="GGK39127.1"/>
    </source>
</evidence>